<dbReference type="KEGG" id="plon:Pla110_19400"/>
<dbReference type="Pfam" id="PF00012">
    <property type="entry name" value="HSP70"/>
    <property type="match status" value="1"/>
</dbReference>
<dbReference type="Gene3D" id="3.90.640.10">
    <property type="entry name" value="Actin, Chain A, domain 4"/>
    <property type="match status" value="1"/>
</dbReference>
<dbReference type="SUPFAM" id="SSF100920">
    <property type="entry name" value="Heat shock protein 70kD (HSP70), peptide-binding domain"/>
    <property type="match status" value="1"/>
</dbReference>
<dbReference type="FunFam" id="3.30.420.40:FF:000545">
    <property type="entry name" value="Endoplasmic reticulum chaperone BiP"/>
    <property type="match status" value="1"/>
</dbReference>
<comment type="similarity">
    <text evidence="1 5">Belongs to the heat shock protein 70 family.</text>
</comment>
<reference evidence="7 8" key="1">
    <citation type="submission" date="2019-02" db="EMBL/GenBank/DDBJ databases">
        <title>Deep-cultivation of Planctomycetes and their phenomic and genomic characterization uncovers novel biology.</title>
        <authorList>
            <person name="Wiegand S."/>
            <person name="Jogler M."/>
            <person name="Boedeker C."/>
            <person name="Pinto D."/>
            <person name="Vollmers J."/>
            <person name="Rivas-Marin E."/>
            <person name="Kohn T."/>
            <person name="Peeters S.H."/>
            <person name="Heuer A."/>
            <person name="Rast P."/>
            <person name="Oberbeckmann S."/>
            <person name="Bunk B."/>
            <person name="Jeske O."/>
            <person name="Meyerdierks A."/>
            <person name="Storesund J.E."/>
            <person name="Kallscheuer N."/>
            <person name="Luecker S."/>
            <person name="Lage O.M."/>
            <person name="Pohl T."/>
            <person name="Merkel B.J."/>
            <person name="Hornburger P."/>
            <person name="Mueller R.-W."/>
            <person name="Bruemmer F."/>
            <person name="Labrenz M."/>
            <person name="Spormann A.M."/>
            <person name="Op den Camp H."/>
            <person name="Overmann J."/>
            <person name="Amann R."/>
            <person name="Jetten M.S.M."/>
            <person name="Mascher T."/>
            <person name="Medema M.H."/>
            <person name="Devos D.P."/>
            <person name="Kaster A.-K."/>
            <person name="Ovreas L."/>
            <person name="Rohde M."/>
            <person name="Galperin M.Y."/>
            <person name="Jogler C."/>
        </authorList>
    </citation>
    <scope>NUCLEOTIDE SEQUENCE [LARGE SCALE GENOMIC DNA]</scope>
    <source>
        <strain evidence="7 8">Pla110</strain>
    </source>
</reference>
<dbReference type="AlphaFoldDB" id="A0A518CLV4"/>
<dbReference type="RefSeq" id="WP_144995430.1">
    <property type="nucleotide sequence ID" value="NZ_CP036281.1"/>
</dbReference>
<dbReference type="Gene3D" id="3.30.420.40">
    <property type="match status" value="2"/>
</dbReference>
<evidence type="ECO:0000256" key="1">
    <source>
        <dbReference type="ARBA" id="ARBA00007381"/>
    </source>
</evidence>
<evidence type="ECO:0000256" key="4">
    <source>
        <dbReference type="ARBA" id="ARBA00023186"/>
    </source>
</evidence>
<name>A0A518CLV4_9PLAN</name>
<evidence type="ECO:0000256" key="6">
    <source>
        <dbReference type="SAM" id="MobiDB-lite"/>
    </source>
</evidence>
<dbReference type="FunFam" id="3.90.640.10:FF:000003">
    <property type="entry name" value="Molecular chaperone DnaK"/>
    <property type="match status" value="1"/>
</dbReference>
<organism evidence="7 8">
    <name type="scientific">Polystyrenella longa</name>
    <dbReference type="NCBI Taxonomy" id="2528007"/>
    <lineage>
        <taxon>Bacteria</taxon>
        <taxon>Pseudomonadati</taxon>
        <taxon>Planctomycetota</taxon>
        <taxon>Planctomycetia</taxon>
        <taxon>Planctomycetales</taxon>
        <taxon>Planctomycetaceae</taxon>
        <taxon>Polystyrenella</taxon>
    </lineage>
</organism>
<keyword evidence="3 5" id="KW-0067">ATP-binding</keyword>
<dbReference type="PROSITE" id="PS01036">
    <property type="entry name" value="HSP70_3"/>
    <property type="match status" value="1"/>
</dbReference>
<keyword evidence="4" id="KW-0143">Chaperone</keyword>
<dbReference type="PRINTS" id="PR00301">
    <property type="entry name" value="HEATSHOCK70"/>
</dbReference>
<dbReference type="GO" id="GO:0140662">
    <property type="term" value="F:ATP-dependent protein folding chaperone"/>
    <property type="evidence" value="ECO:0007669"/>
    <property type="project" value="InterPro"/>
</dbReference>
<feature type="region of interest" description="Disordered" evidence="6">
    <location>
        <begin position="639"/>
        <end position="665"/>
    </location>
</feature>
<dbReference type="Gene3D" id="2.60.34.10">
    <property type="entry name" value="Substrate Binding Domain Of DNAk, Chain A, domain 1"/>
    <property type="match status" value="1"/>
</dbReference>
<feature type="region of interest" description="Disordered" evidence="6">
    <location>
        <begin position="548"/>
        <end position="570"/>
    </location>
</feature>
<sequence length="665" mass="74540">MNQIPSSPKRHAVGIDFGTTYSSISCLNRHGQPITIPNEYGEPSTPSALLFEPGQEIVIGRRALERAIEQPEKVILYPKREIGKPNKKWYLNGETYTPVDLAALIIRKLLNHAERKVGRIRTAVITVPAQFSEVQRQEVVAAGHKAGLKTVDIINEPVAAALCHVLGTEGLWFTELTETQRILVFDLGGGTFDLSIVHYSPNEVQVIGGGGHLHLGGLDWSHKLEEYLCRKFSQRFQQPVAQDPHFLQQLVTETEQVKRTLSQKPEVEVTCEFNKERDTLKIQRKVFEELCEPLVEETRQITLDLLKKHNMGWAHIDAVLLVGGASRMPMIRRSMKKLSGRTLNSSLSPDHSIAHGAAYFAGMLSSNDGFARSILEEPAQQRLARMSQRSVNSRGLGIMVRTQENANRVPHYLIPTNTPLPAQVSQVFETVRPNQSMIKIPIIESGTQTDTSLVHLGDCRVENLPPNLPEGTEVLVTMKYDHAAMLEVSAKVLEGSTSSRMKITRSKNIVQQLEFDDKILPQRRPKSDSDLRQSPPLINEIQEAKAQKVESFPQKKWQPQTKKTRSKPIGKANTLTMAIIAAEKAVKEDQQVPSSIIKLASSAIPIPLCEDCMEPFDNEGNCSKCRNPMVQAKEFEIPKAVQQQQARFNQKKRHQKPTATRRPKK</sequence>
<dbReference type="InterPro" id="IPR043129">
    <property type="entry name" value="ATPase_NBD"/>
</dbReference>
<evidence type="ECO:0000256" key="2">
    <source>
        <dbReference type="ARBA" id="ARBA00022741"/>
    </source>
</evidence>
<dbReference type="PROSITE" id="PS00329">
    <property type="entry name" value="HSP70_2"/>
    <property type="match status" value="1"/>
</dbReference>
<evidence type="ECO:0000313" key="7">
    <source>
        <dbReference type="EMBL" id="QDU80216.1"/>
    </source>
</evidence>
<keyword evidence="2 5" id="KW-0547">Nucleotide-binding</keyword>
<dbReference type="SUPFAM" id="SSF53067">
    <property type="entry name" value="Actin-like ATPase domain"/>
    <property type="match status" value="2"/>
</dbReference>
<dbReference type="OrthoDB" id="9766019at2"/>
<dbReference type="InterPro" id="IPR029047">
    <property type="entry name" value="HSP70_peptide-bd_sf"/>
</dbReference>
<feature type="compositionally biased region" description="Basic residues" evidence="6">
    <location>
        <begin position="649"/>
        <end position="665"/>
    </location>
</feature>
<evidence type="ECO:0000256" key="3">
    <source>
        <dbReference type="ARBA" id="ARBA00022840"/>
    </source>
</evidence>
<dbReference type="Proteomes" id="UP000317178">
    <property type="component" value="Chromosome"/>
</dbReference>
<dbReference type="CDD" id="cd24029">
    <property type="entry name" value="ASKHA_NBD_HSP70_DnaK_HscA_HscC"/>
    <property type="match status" value="1"/>
</dbReference>
<dbReference type="InterPro" id="IPR018181">
    <property type="entry name" value="Heat_shock_70_CS"/>
</dbReference>
<evidence type="ECO:0000256" key="5">
    <source>
        <dbReference type="RuleBase" id="RU003322"/>
    </source>
</evidence>
<keyword evidence="8" id="KW-1185">Reference proteome</keyword>
<dbReference type="GO" id="GO:0005524">
    <property type="term" value="F:ATP binding"/>
    <property type="evidence" value="ECO:0007669"/>
    <property type="project" value="UniProtKB-KW"/>
</dbReference>
<accession>A0A518CLV4</accession>
<gene>
    <name evidence="7" type="primary">dnaK_2</name>
    <name evidence="7" type="ORF">Pla110_19400</name>
</gene>
<proteinExistence type="inferred from homology"/>
<evidence type="ECO:0000313" key="8">
    <source>
        <dbReference type="Proteomes" id="UP000317178"/>
    </source>
</evidence>
<dbReference type="EMBL" id="CP036281">
    <property type="protein sequence ID" value="QDU80216.1"/>
    <property type="molecule type" value="Genomic_DNA"/>
</dbReference>
<dbReference type="PANTHER" id="PTHR19375">
    <property type="entry name" value="HEAT SHOCK PROTEIN 70KDA"/>
    <property type="match status" value="1"/>
</dbReference>
<dbReference type="InterPro" id="IPR013126">
    <property type="entry name" value="Hsp_70_fam"/>
</dbReference>
<protein>
    <submittedName>
        <fullName evidence="7">Chaperone protein DnaK</fullName>
    </submittedName>
</protein>